<reference evidence="5 6" key="1">
    <citation type="submission" date="2019-08" db="EMBL/GenBank/DDBJ databases">
        <title>In-depth cultivation of the pig gut microbiome towards novel bacterial diversity and tailored functional studies.</title>
        <authorList>
            <person name="Wylensek D."/>
            <person name="Hitch T.C.A."/>
            <person name="Clavel T."/>
        </authorList>
    </citation>
    <scope>NUCLEOTIDE SEQUENCE [LARGE SCALE GENOMIC DNA]</scope>
    <source>
        <strain evidence="5 6">Oil+RF-744-WCA-WT-13</strain>
    </source>
</reference>
<dbReference type="GO" id="GO:0016491">
    <property type="term" value="F:oxidoreductase activity"/>
    <property type="evidence" value="ECO:0007669"/>
    <property type="project" value="UniProtKB-KW"/>
</dbReference>
<dbReference type="InterPro" id="IPR055170">
    <property type="entry name" value="GFO_IDH_MocA-like_dom"/>
</dbReference>
<comment type="similarity">
    <text evidence="1">Belongs to the Gfo/Idh/MocA family.</text>
</comment>
<dbReference type="EMBL" id="VUMV01000010">
    <property type="protein sequence ID" value="MST82922.1"/>
    <property type="molecule type" value="Genomic_DNA"/>
</dbReference>
<dbReference type="Pfam" id="PF01408">
    <property type="entry name" value="GFO_IDH_MocA"/>
    <property type="match status" value="1"/>
</dbReference>
<organism evidence="5 6">
    <name type="scientific">Bilifractor porci</name>
    <dbReference type="NCBI Taxonomy" id="2606636"/>
    <lineage>
        <taxon>Bacteria</taxon>
        <taxon>Bacillati</taxon>
        <taxon>Bacillota</taxon>
        <taxon>Clostridia</taxon>
        <taxon>Lachnospirales</taxon>
        <taxon>Lachnospiraceae</taxon>
        <taxon>Bilifractor</taxon>
    </lineage>
</organism>
<evidence type="ECO:0000259" key="3">
    <source>
        <dbReference type="Pfam" id="PF01408"/>
    </source>
</evidence>
<protein>
    <submittedName>
        <fullName evidence="5">Gfo/Idh/MocA family oxidoreductase</fullName>
    </submittedName>
</protein>
<dbReference type="PANTHER" id="PTHR22604:SF105">
    <property type="entry name" value="TRANS-1,2-DIHYDROBENZENE-1,2-DIOL DEHYDROGENASE"/>
    <property type="match status" value="1"/>
</dbReference>
<dbReference type="SUPFAM" id="SSF51735">
    <property type="entry name" value="NAD(P)-binding Rossmann-fold domains"/>
    <property type="match status" value="1"/>
</dbReference>
<evidence type="ECO:0000259" key="4">
    <source>
        <dbReference type="Pfam" id="PF22725"/>
    </source>
</evidence>
<dbReference type="Gene3D" id="3.40.50.720">
    <property type="entry name" value="NAD(P)-binding Rossmann-like Domain"/>
    <property type="match status" value="1"/>
</dbReference>
<feature type="domain" description="GFO/IDH/MocA-like oxidoreductase" evidence="4">
    <location>
        <begin position="131"/>
        <end position="241"/>
    </location>
</feature>
<sequence length="322" mass="35999">MKMAIMGAGNIAGKMASTIAKMDSVEAYAVGARDLERAQKFADTYGFRKAYGSYEELAADQNIDLVYVAVPHSHHFRAARLAIEAGRNVLCEKSFTVNASQAEELIRMAEEKGVLITEAIWTRYMPSRQIIQELIQNGAIGDLRSIYCNLCYKIDQVERITDPNLAGGALLDLGVYGVHFTRMILGDAEPEIETSAVFDHGVDMAETITMKYPGNILVSMQFDATCASDRIGILMGTRGYMEIQNINNPEEIRVYDENHRLTAVHPVPEQITGYEYEVLSCADAIASHKLECPEIPHSETIAVMKILDRIRKIWKYEIPDVR</sequence>
<proteinExistence type="inferred from homology"/>
<name>A0A7X2P9Y2_9FIRM</name>
<accession>A0A7X2P9Y2</accession>
<evidence type="ECO:0000313" key="6">
    <source>
        <dbReference type="Proteomes" id="UP000466864"/>
    </source>
</evidence>
<dbReference type="GO" id="GO:0000166">
    <property type="term" value="F:nucleotide binding"/>
    <property type="evidence" value="ECO:0007669"/>
    <property type="project" value="InterPro"/>
</dbReference>
<dbReference type="Gene3D" id="3.30.360.10">
    <property type="entry name" value="Dihydrodipicolinate Reductase, domain 2"/>
    <property type="match status" value="1"/>
</dbReference>
<dbReference type="InterPro" id="IPR036291">
    <property type="entry name" value="NAD(P)-bd_dom_sf"/>
</dbReference>
<dbReference type="SUPFAM" id="SSF55347">
    <property type="entry name" value="Glyceraldehyde-3-phosphate dehydrogenase-like, C-terminal domain"/>
    <property type="match status" value="1"/>
</dbReference>
<comment type="caution">
    <text evidence="5">The sequence shown here is derived from an EMBL/GenBank/DDBJ whole genome shotgun (WGS) entry which is preliminary data.</text>
</comment>
<keyword evidence="2" id="KW-0560">Oxidoreductase</keyword>
<dbReference type="InterPro" id="IPR000683">
    <property type="entry name" value="Gfo/Idh/MocA-like_OxRdtase_N"/>
</dbReference>
<gene>
    <name evidence="5" type="ORF">FYJ60_11480</name>
</gene>
<feature type="domain" description="Gfo/Idh/MocA-like oxidoreductase N-terminal" evidence="3">
    <location>
        <begin position="2"/>
        <end position="117"/>
    </location>
</feature>
<evidence type="ECO:0000256" key="1">
    <source>
        <dbReference type="ARBA" id="ARBA00010928"/>
    </source>
</evidence>
<evidence type="ECO:0000313" key="5">
    <source>
        <dbReference type="EMBL" id="MST82922.1"/>
    </source>
</evidence>
<dbReference type="AlphaFoldDB" id="A0A7X2P9Y2"/>
<keyword evidence="6" id="KW-1185">Reference proteome</keyword>
<dbReference type="InterPro" id="IPR050984">
    <property type="entry name" value="Gfo/Idh/MocA_domain"/>
</dbReference>
<dbReference type="PANTHER" id="PTHR22604">
    <property type="entry name" value="OXIDOREDUCTASES"/>
    <property type="match status" value="1"/>
</dbReference>
<dbReference type="Proteomes" id="UP000466864">
    <property type="component" value="Unassembled WGS sequence"/>
</dbReference>
<evidence type="ECO:0000256" key="2">
    <source>
        <dbReference type="ARBA" id="ARBA00023002"/>
    </source>
</evidence>
<dbReference type="Pfam" id="PF22725">
    <property type="entry name" value="GFO_IDH_MocA_C3"/>
    <property type="match status" value="1"/>
</dbReference>